<reference evidence="2" key="1">
    <citation type="submission" date="2011-11" db="EMBL/GenBank/DDBJ databases">
        <title>The Genome Sequence of Fusarium oxysporum PHW808.</title>
        <authorList>
            <consortium name="The Broad Institute Genome Sequencing Platform"/>
            <person name="Ma L.-J."/>
            <person name="Gale L.R."/>
            <person name="Schwartz D.C."/>
            <person name="Zhou S."/>
            <person name="Corby-Kistler H."/>
            <person name="Young S.K."/>
            <person name="Zeng Q."/>
            <person name="Gargeya S."/>
            <person name="Fitzgerald M."/>
            <person name="Haas B."/>
            <person name="Abouelleil A."/>
            <person name="Alvarado L."/>
            <person name="Arachchi H.M."/>
            <person name="Berlin A."/>
            <person name="Brown A."/>
            <person name="Chapman S.B."/>
            <person name="Chen Z."/>
            <person name="Dunbar C."/>
            <person name="Freedman E."/>
            <person name="Gearin G."/>
            <person name="Goldberg J."/>
            <person name="Griggs A."/>
            <person name="Gujja S."/>
            <person name="Heiman D."/>
            <person name="Howarth C."/>
            <person name="Larson L."/>
            <person name="Lui A."/>
            <person name="MacDonald P.J.P."/>
            <person name="Montmayeur A."/>
            <person name="Murphy C."/>
            <person name="Neiman D."/>
            <person name="Pearson M."/>
            <person name="Priest M."/>
            <person name="Roberts A."/>
            <person name="Saif S."/>
            <person name="Shea T."/>
            <person name="Shenoy N."/>
            <person name="Sisk P."/>
            <person name="Stolte C."/>
            <person name="Sykes S."/>
            <person name="Wortman J."/>
            <person name="Nusbaum C."/>
            <person name="Birren B."/>
        </authorList>
    </citation>
    <scope>NUCLEOTIDE SEQUENCE [LARGE SCALE GENOMIC DNA]</scope>
    <source>
        <strain evidence="2">54008</strain>
    </source>
</reference>
<accession>X0GK71</accession>
<name>X0GK71_FUSOX</name>
<reference evidence="2" key="2">
    <citation type="submission" date="2014-03" db="EMBL/GenBank/DDBJ databases">
        <title>The Genome Annotation of Fusarium oxysporum PHW808.</title>
        <authorList>
            <consortium name="The Broad Institute Genomics Platform"/>
            <person name="Ma L.-J."/>
            <person name="Corby-Kistler H."/>
            <person name="Broz K."/>
            <person name="Gale L.R."/>
            <person name="Jonkers W."/>
            <person name="O'Donnell K."/>
            <person name="Ploetz R."/>
            <person name="Steinberg C."/>
            <person name="Schwartz D.C."/>
            <person name="VanEtten H."/>
            <person name="Zhou S."/>
            <person name="Young S.K."/>
            <person name="Zeng Q."/>
            <person name="Gargeya S."/>
            <person name="Fitzgerald M."/>
            <person name="Abouelleil A."/>
            <person name="Alvarado L."/>
            <person name="Chapman S.B."/>
            <person name="Gainer-Dewar J."/>
            <person name="Goldberg J."/>
            <person name="Griggs A."/>
            <person name="Gujja S."/>
            <person name="Hansen M."/>
            <person name="Howarth C."/>
            <person name="Imamovic A."/>
            <person name="Ireland A."/>
            <person name="Larimer J."/>
            <person name="McCowan C."/>
            <person name="Murphy C."/>
            <person name="Pearson M."/>
            <person name="Poon T.W."/>
            <person name="Priest M."/>
            <person name="Roberts A."/>
            <person name="Saif S."/>
            <person name="Shea T."/>
            <person name="Sykes S."/>
            <person name="Wortman J."/>
            <person name="Nusbaum C."/>
            <person name="Birren B."/>
        </authorList>
    </citation>
    <scope>NUCLEOTIDE SEQUENCE</scope>
    <source>
        <strain evidence="2">54008</strain>
    </source>
</reference>
<dbReference type="HOGENOM" id="CLU_2831302_0_0_1"/>
<evidence type="ECO:0000313" key="2">
    <source>
        <dbReference type="EMBL" id="EXL64037.1"/>
    </source>
</evidence>
<proteinExistence type="predicted"/>
<feature type="region of interest" description="Disordered" evidence="1">
    <location>
        <begin position="1"/>
        <end position="39"/>
    </location>
</feature>
<dbReference type="Proteomes" id="UP000030676">
    <property type="component" value="Unassembled WGS sequence"/>
</dbReference>
<evidence type="ECO:0000256" key="1">
    <source>
        <dbReference type="SAM" id="MobiDB-lite"/>
    </source>
</evidence>
<gene>
    <name evidence="2" type="ORF">FOPG_19693</name>
</gene>
<organism evidence="2">
    <name type="scientific">Fusarium oxysporum f. sp. conglutinans race 2 54008</name>
    <dbReference type="NCBI Taxonomy" id="1089457"/>
    <lineage>
        <taxon>Eukaryota</taxon>
        <taxon>Fungi</taxon>
        <taxon>Dikarya</taxon>
        <taxon>Ascomycota</taxon>
        <taxon>Pezizomycotina</taxon>
        <taxon>Sordariomycetes</taxon>
        <taxon>Hypocreomycetidae</taxon>
        <taxon>Hypocreales</taxon>
        <taxon>Nectriaceae</taxon>
        <taxon>Fusarium</taxon>
        <taxon>Fusarium oxysporum species complex</taxon>
    </lineage>
</organism>
<feature type="compositionally biased region" description="Polar residues" evidence="1">
    <location>
        <begin position="16"/>
        <end position="28"/>
    </location>
</feature>
<protein>
    <submittedName>
        <fullName evidence="2">Uncharacterized protein</fullName>
    </submittedName>
</protein>
<dbReference type="EMBL" id="KK034428">
    <property type="protein sequence ID" value="EXL64037.1"/>
    <property type="molecule type" value="Genomic_DNA"/>
</dbReference>
<dbReference type="AlphaFoldDB" id="X0GK71"/>
<sequence>MTAMKELPTAALPCGRSNSTSQQTTHINHSPKVAPSDAVRSKRPVFFEDSPGGSFPPPVRITISKI</sequence>